<dbReference type="AlphaFoldDB" id="A0A3N5BFA2"/>
<dbReference type="InterPro" id="IPR014925">
    <property type="entry name" value="CGGC_dom"/>
</dbReference>
<dbReference type="Pfam" id="PF08821">
    <property type="entry name" value="CGGC"/>
    <property type="match status" value="1"/>
</dbReference>
<reference evidence="2 3" key="1">
    <citation type="submission" date="2018-11" db="EMBL/GenBank/DDBJ databases">
        <title>Genomic Encyclopedia of Type Strains, Phase IV (KMG-IV): sequencing the most valuable type-strain genomes for metagenomic binning, comparative biology and taxonomic classification.</title>
        <authorList>
            <person name="Goeker M."/>
        </authorList>
    </citation>
    <scope>NUCLEOTIDE SEQUENCE [LARGE SCALE GENOMIC DNA]</scope>
    <source>
        <strain evidence="2 3">DSM 102936</strain>
    </source>
</reference>
<evidence type="ECO:0000313" key="2">
    <source>
        <dbReference type="EMBL" id="RPF42721.1"/>
    </source>
</evidence>
<keyword evidence="3" id="KW-1185">Reference proteome</keyword>
<dbReference type="OrthoDB" id="9792960at2"/>
<dbReference type="Proteomes" id="UP000282654">
    <property type="component" value="Unassembled WGS sequence"/>
</dbReference>
<proteinExistence type="predicted"/>
<dbReference type="EMBL" id="RKRE01000003">
    <property type="protein sequence ID" value="RPF42721.1"/>
    <property type="molecule type" value="Genomic_DNA"/>
</dbReference>
<feature type="domain" description="CGGC" evidence="1">
    <location>
        <begin position="3"/>
        <end position="117"/>
    </location>
</feature>
<comment type="caution">
    <text evidence="2">The sequence shown here is derived from an EMBL/GenBank/DDBJ whole genome shotgun (WGS) entry which is preliminary data.</text>
</comment>
<gene>
    <name evidence="2" type="ORF">EDD75_1831</name>
</gene>
<accession>A0A3N5BFA2</accession>
<dbReference type="SMART" id="SM01078">
    <property type="entry name" value="CGGC"/>
    <property type="match status" value="1"/>
</dbReference>
<evidence type="ECO:0000259" key="1">
    <source>
        <dbReference type="SMART" id="SM01078"/>
    </source>
</evidence>
<sequence length="119" mass="12951">MARIVILSCKKIRDITCVSCIKCFKAVAERAGEFERFKDEPLEIVGMGDCGGCPGLVMPKLGIISDIAKAYGRDFDVVYLGTCIVKASTTAKCPINPEELAQKIKGKFGKEVIIGTHPW</sequence>
<evidence type="ECO:0000313" key="3">
    <source>
        <dbReference type="Proteomes" id="UP000282654"/>
    </source>
</evidence>
<protein>
    <submittedName>
        <fullName evidence="2">Putative metal-binding protein</fullName>
    </submittedName>
</protein>
<organism evidence="2 3">
    <name type="scientific">Thermodesulfitimonas autotrophica</name>
    <dbReference type="NCBI Taxonomy" id="1894989"/>
    <lineage>
        <taxon>Bacteria</taxon>
        <taxon>Bacillati</taxon>
        <taxon>Bacillota</taxon>
        <taxon>Clostridia</taxon>
        <taxon>Thermoanaerobacterales</taxon>
        <taxon>Thermoanaerobacteraceae</taxon>
        <taxon>Thermodesulfitimonas</taxon>
    </lineage>
</organism>
<name>A0A3N5BFA2_9THEO</name>